<dbReference type="EMBL" id="MU001690">
    <property type="protein sequence ID" value="KAF2454699.1"/>
    <property type="molecule type" value="Genomic_DNA"/>
</dbReference>
<organism evidence="2 3">
    <name type="scientific">Lineolata rhizophorae</name>
    <dbReference type="NCBI Taxonomy" id="578093"/>
    <lineage>
        <taxon>Eukaryota</taxon>
        <taxon>Fungi</taxon>
        <taxon>Dikarya</taxon>
        <taxon>Ascomycota</taxon>
        <taxon>Pezizomycotina</taxon>
        <taxon>Dothideomycetes</taxon>
        <taxon>Dothideomycetes incertae sedis</taxon>
        <taxon>Lineolatales</taxon>
        <taxon>Lineolataceae</taxon>
        <taxon>Lineolata</taxon>
    </lineage>
</organism>
<evidence type="ECO:0000313" key="3">
    <source>
        <dbReference type="Proteomes" id="UP000799766"/>
    </source>
</evidence>
<keyword evidence="1" id="KW-1133">Transmembrane helix</keyword>
<dbReference type="Proteomes" id="UP000799766">
    <property type="component" value="Unassembled WGS sequence"/>
</dbReference>
<name>A0A6A6NSK9_9PEZI</name>
<proteinExistence type="predicted"/>
<evidence type="ECO:0000313" key="2">
    <source>
        <dbReference type="EMBL" id="KAF2454699.1"/>
    </source>
</evidence>
<dbReference type="AlphaFoldDB" id="A0A6A6NSK9"/>
<feature type="transmembrane region" description="Helical" evidence="1">
    <location>
        <begin position="12"/>
        <end position="32"/>
    </location>
</feature>
<reference evidence="2" key="1">
    <citation type="journal article" date="2020" name="Stud. Mycol.">
        <title>101 Dothideomycetes genomes: a test case for predicting lifestyles and emergence of pathogens.</title>
        <authorList>
            <person name="Haridas S."/>
            <person name="Albert R."/>
            <person name="Binder M."/>
            <person name="Bloem J."/>
            <person name="Labutti K."/>
            <person name="Salamov A."/>
            <person name="Andreopoulos B."/>
            <person name="Baker S."/>
            <person name="Barry K."/>
            <person name="Bills G."/>
            <person name="Bluhm B."/>
            <person name="Cannon C."/>
            <person name="Castanera R."/>
            <person name="Culley D."/>
            <person name="Daum C."/>
            <person name="Ezra D."/>
            <person name="Gonzalez J."/>
            <person name="Henrissat B."/>
            <person name="Kuo A."/>
            <person name="Liang C."/>
            <person name="Lipzen A."/>
            <person name="Lutzoni F."/>
            <person name="Magnuson J."/>
            <person name="Mondo S."/>
            <person name="Nolan M."/>
            <person name="Ohm R."/>
            <person name="Pangilinan J."/>
            <person name="Park H.-J."/>
            <person name="Ramirez L."/>
            <person name="Alfaro M."/>
            <person name="Sun H."/>
            <person name="Tritt A."/>
            <person name="Yoshinaga Y."/>
            <person name="Zwiers L.-H."/>
            <person name="Turgeon B."/>
            <person name="Goodwin S."/>
            <person name="Spatafora J."/>
            <person name="Crous P."/>
            <person name="Grigoriev I."/>
        </authorList>
    </citation>
    <scope>NUCLEOTIDE SEQUENCE</scope>
    <source>
        <strain evidence="2">ATCC 16933</strain>
    </source>
</reference>
<keyword evidence="3" id="KW-1185">Reference proteome</keyword>
<sequence>MRIPIREQLGALVLISSLIGLAVISIAIWVRFDDAARFESHRIACAPHQCTRTAQSTNWIFL</sequence>
<evidence type="ECO:0000256" key="1">
    <source>
        <dbReference type="SAM" id="Phobius"/>
    </source>
</evidence>
<protein>
    <submittedName>
        <fullName evidence="2">Uncharacterized protein</fullName>
    </submittedName>
</protein>
<keyword evidence="1" id="KW-0472">Membrane</keyword>
<keyword evidence="1" id="KW-0812">Transmembrane</keyword>
<accession>A0A6A6NSK9</accession>
<gene>
    <name evidence="2" type="ORF">BDY21DRAFT_352485</name>
</gene>